<evidence type="ECO:0000313" key="5">
    <source>
        <dbReference type="EMBL" id="ETX05225.1"/>
    </source>
</evidence>
<dbReference type="NCBIfam" id="TIGR00072">
    <property type="entry name" value="hydrog_prot"/>
    <property type="match status" value="1"/>
</dbReference>
<evidence type="ECO:0000256" key="4">
    <source>
        <dbReference type="ARBA" id="ARBA00022801"/>
    </source>
</evidence>
<keyword evidence="3" id="KW-0064">Aspartyl protease</keyword>
<dbReference type="GO" id="GO:0004190">
    <property type="term" value="F:aspartic-type endopeptidase activity"/>
    <property type="evidence" value="ECO:0007669"/>
    <property type="project" value="UniProtKB-KW"/>
</dbReference>
<dbReference type="PANTHER" id="PTHR30302">
    <property type="entry name" value="HYDROGENASE 1 MATURATION PROTEASE"/>
    <property type="match status" value="1"/>
</dbReference>
<dbReference type="InterPro" id="IPR000671">
    <property type="entry name" value="Peptidase_A31"/>
</dbReference>
<dbReference type="EMBL" id="AZHX01001009">
    <property type="protein sequence ID" value="ETX05225.1"/>
    <property type="molecule type" value="Genomic_DNA"/>
</dbReference>
<keyword evidence="6" id="KW-1185">Reference proteome</keyword>
<evidence type="ECO:0000256" key="3">
    <source>
        <dbReference type="ARBA" id="ARBA00022750"/>
    </source>
</evidence>
<dbReference type="GO" id="GO:0016485">
    <property type="term" value="P:protein processing"/>
    <property type="evidence" value="ECO:0007669"/>
    <property type="project" value="TreeGrafter"/>
</dbReference>
<organism evidence="5 6">
    <name type="scientific">Candidatus Entotheonella gemina</name>
    <dbReference type="NCBI Taxonomy" id="1429439"/>
    <lineage>
        <taxon>Bacteria</taxon>
        <taxon>Pseudomonadati</taxon>
        <taxon>Nitrospinota/Tectimicrobiota group</taxon>
        <taxon>Candidatus Tectimicrobiota</taxon>
        <taxon>Candidatus Entotheonellia</taxon>
        <taxon>Candidatus Entotheonellales</taxon>
        <taxon>Candidatus Entotheonellaceae</taxon>
        <taxon>Candidatus Entotheonella</taxon>
    </lineage>
</organism>
<reference evidence="5 6" key="1">
    <citation type="journal article" date="2014" name="Nature">
        <title>An environmental bacterial taxon with a large and distinct metabolic repertoire.</title>
        <authorList>
            <person name="Wilson M.C."/>
            <person name="Mori T."/>
            <person name="Ruckert C."/>
            <person name="Uria A.R."/>
            <person name="Helf M.J."/>
            <person name="Takada K."/>
            <person name="Gernert C."/>
            <person name="Steffens U.A."/>
            <person name="Heycke N."/>
            <person name="Schmitt S."/>
            <person name="Rinke C."/>
            <person name="Helfrich E.J."/>
            <person name="Brachmann A.O."/>
            <person name="Gurgui C."/>
            <person name="Wakimoto T."/>
            <person name="Kracht M."/>
            <person name="Crusemann M."/>
            <person name="Hentschel U."/>
            <person name="Abe I."/>
            <person name="Matsunaga S."/>
            <person name="Kalinowski J."/>
            <person name="Takeyama H."/>
            <person name="Piel J."/>
        </authorList>
    </citation>
    <scope>NUCLEOTIDE SEQUENCE [LARGE SCALE GENOMIC DNA]</scope>
    <source>
        <strain evidence="6">TSY2</strain>
    </source>
</reference>
<protein>
    <recommendedName>
        <fullName evidence="7">Hydrogenase maturation protease</fullName>
    </recommendedName>
</protein>
<dbReference type="PRINTS" id="PR00446">
    <property type="entry name" value="HYDRGNUPTAKE"/>
</dbReference>
<evidence type="ECO:0000256" key="2">
    <source>
        <dbReference type="ARBA" id="ARBA00022670"/>
    </source>
</evidence>
<dbReference type="PANTHER" id="PTHR30302:SF1">
    <property type="entry name" value="HYDROGENASE 2 MATURATION PROTEASE"/>
    <property type="match status" value="1"/>
</dbReference>
<comment type="caution">
    <text evidence="5">The sequence shown here is derived from an EMBL/GenBank/DDBJ whole genome shotgun (WGS) entry which is preliminary data.</text>
</comment>
<accession>W4M4U9</accession>
<dbReference type="Proteomes" id="UP000019140">
    <property type="component" value="Unassembled WGS sequence"/>
</dbReference>
<evidence type="ECO:0000313" key="6">
    <source>
        <dbReference type="Proteomes" id="UP000019140"/>
    </source>
</evidence>
<gene>
    <name evidence="5" type="ORF">ETSY2_24230</name>
</gene>
<dbReference type="SUPFAM" id="SSF53163">
    <property type="entry name" value="HybD-like"/>
    <property type="match status" value="1"/>
</dbReference>
<dbReference type="GO" id="GO:0008047">
    <property type="term" value="F:enzyme activator activity"/>
    <property type="evidence" value="ECO:0007669"/>
    <property type="project" value="InterPro"/>
</dbReference>
<dbReference type="CDD" id="cd00518">
    <property type="entry name" value="H2MP"/>
    <property type="match status" value="1"/>
</dbReference>
<name>W4M4U9_9BACT</name>
<evidence type="ECO:0000256" key="1">
    <source>
        <dbReference type="ARBA" id="ARBA00006814"/>
    </source>
</evidence>
<keyword evidence="4" id="KW-0378">Hydrolase</keyword>
<dbReference type="InterPro" id="IPR023430">
    <property type="entry name" value="Pept_HybD-like_dom_sf"/>
</dbReference>
<comment type="similarity">
    <text evidence="1">Belongs to the peptidase A31 family.</text>
</comment>
<dbReference type="Pfam" id="PF01750">
    <property type="entry name" value="HycI"/>
    <property type="match status" value="1"/>
</dbReference>
<dbReference type="AlphaFoldDB" id="W4M4U9"/>
<dbReference type="HOGENOM" id="CLU_099037_2_1_7"/>
<dbReference type="Gene3D" id="3.40.50.1450">
    <property type="entry name" value="HybD-like"/>
    <property type="match status" value="1"/>
</dbReference>
<sequence length="115" mass="12350">MVRIGVIGIGNDARGDDAVGLEVARRLQHDLPEGVTIREICGEGLSLLDRWQDTDAVIVIDASYSGAAPGSIHRLEPLTQPIPKELYLCSTHAFGVGEAIELARTLDQLPSHLVV</sequence>
<keyword evidence="2" id="KW-0645">Protease</keyword>
<evidence type="ECO:0008006" key="7">
    <source>
        <dbReference type="Google" id="ProtNLM"/>
    </source>
</evidence>
<proteinExistence type="inferred from homology"/>